<evidence type="ECO:0000313" key="8">
    <source>
        <dbReference type="Proteomes" id="UP001500689"/>
    </source>
</evidence>
<evidence type="ECO:0000256" key="2">
    <source>
        <dbReference type="ARBA" id="ARBA00023125"/>
    </source>
</evidence>
<name>A0ABP6W8X7_9PSEU</name>
<feature type="domain" description="HTH tetR-type" evidence="6">
    <location>
        <begin position="5"/>
        <end position="65"/>
    </location>
</feature>
<evidence type="ECO:0000313" key="7">
    <source>
        <dbReference type="EMBL" id="GAA3545718.1"/>
    </source>
</evidence>
<dbReference type="Pfam" id="PF21993">
    <property type="entry name" value="TetR_C_13_2"/>
    <property type="match status" value="1"/>
</dbReference>
<dbReference type="InterPro" id="IPR036271">
    <property type="entry name" value="Tet_transcr_reg_TetR-rel_C_sf"/>
</dbReference>
<sequence>MGQRTDTRDRIIRASLKTMREKGYSATAISDIVEGSGAPRGSVTFHFKGGKDEIAAEVITLRTAQVLEAVEQAVAESTSAAQLLETSIDRIGAEFAESGFLTGCPVVPIAIERAAQSPPLRQTGAGFFRAWRESLARGLTTHGLPAERADRIATLAITAAEGALAISRVERNLDAFTAVRDELRALVAGDGTAAQPEPPAAGGTTRRSVPRNAPD</sequence>
<keyword evidence="1" id="KW-0805">Transcription regulation</keyword>
<keyword evidence="3" id="KW-0804">Transcription</keyword>
<dbReference type="InterPro" id="IPR001647">
    <property type="entry name" value="HTH_TetR"/>
</dbReference>
<dbReference type="SUPFAM" id="SSF46689">
    <property type="entry name" value="Homeodomain-like"/>
    <property type="match status" value="1"/>
</dbReference>
<keyword evidence="8" id="KW-1185">Reference proteome</keyword>
<feature type="region of interest" description="Disordered" evidence="5">
    <location>
        <begin position="189"/>
        <end position="215"/>
    </location>
</feature>
<evidence type="ECO:0000256" key="1">
    <source>
        <dbReference type="ARBA" id="ARBA00023015"/>
    </source>
</evidence>
<proteinExistence type="predicted"/>
<keyword evidence="2 4" id="KW-0238">DNA-binding</keyword>
<dbReference type="PANTHER" id="PTHR47506">
    <property type="entry name" value="TRANSCRIPTIONAL REGULATORY PROTEIN"/>
    <property type="match status" value="1"/>
</dbReference>
<dbReference type="PANTHER" id="PTHR47506:SF3">
    <property type="entry name" value="HTH-TYPE TRANSCRIPTIONAL REGULATOR LMRA"/>
    <property type="match status" value="1"/>
</dbReference>
<evidence type="ECO:0000259" key="6">
    <source>
        <dbReference type="PROSITE" id="PS50977"/>
    </source>
</evidence>
<dbReference type="RefSeq" id="WP_344860313.1">
    <property type="nucleotide sequence ID" value="NZ_BAAAZN010000006.1"/>
</dbReference>
<dbReference type="InterPro" id="IPR054156">
    <property type="entry name" value="YxaF_TetR_C"/>
</dbReference>
<organism evidence="7 8">
    <name type="scientific">Amycolatopsis ultiminotia</name>
    <dbReference type="NCBI Taxonomy" id="543629"/>
    <lineage>
        <taxon>Bacteria</taxon>
        <taxon>Bacillati</taxon>
        <taxon>Actinomycetota</taxon>
        <taxon>Actinomycetes</taxon>
        <taxon>Pseudonocardiales</taxon>
        <taxon>Pseudonocardiaceae</taxon>
        <taxon>Amycolatopsis</taxon>
    </lineage>
</organism>
<accession>A0ABP6W8X7</accession>
<dbReference type="EMBL" id="BAAAZN010000006">
    <property type="protein sequence ID" value="GAA3545718.1"/>
    <property type="molecule type" value="Genomic_DNA"/>
</dbReference>
<dbReference type="Proteomes" id="UP001500689">
    <property type="component" value="Unassembled WGS sequence"/>
</dbReference>
<dbReference type="Pfam" id="PF00440">
    <property type="entry name" value="TetR_N"/>
    <property type="match status" value="1"/>
</dbReference>
<protein>
    <submittedName>
        <fullName evidence="7">TetR/AcrR family transcriptional regulator</fullName>
    </submittedName>
</protein>
<evidence type="ECO:0000256" key="5">
    <source>
        <dbReference type="SAM" id="MobiDB-lite"/>
    </source>
</evidence>
<gene>
    <name evidence="7" type="ORF">GCM10022222_31670</name>
</gene>
<dbReference type="SUPFAM" id="SSF48498">
    <property type="entry name" value="Tetracyclin repressor-like, C-terminal domain"/>
    <property type="match status" value="1"/>
</dbReference>
<reference evidence="8" key="1">
    <citation type="journal article" date="2019" name="Int. J. Syst. Evol. Microbiol.">
        <title>The Global Catalogue of Microorganisms (GCM) 10K type strain sequencing project: providing services to taxonomists for standard genome sequencing and annotation.</title>
        <authorList>
            <consortium name="The Broad Institute Genomics Platform"/>
            <consortium name="The Broad Institute Genome Sequencing Center for Infectious Disease"/>
            <person name="Wu L."/>
            <person name="Ma J."/>
        </authorList>
    </citation>
    <scope>NUCLEOTIDE SEQUENCE [LARGE SCALE GENOMIC DNA]</scope>
    <source>
        <strain evidence="8">JCM 16898</strain>
    </source>
</reference>
<evidence type="ECO:0000256" key="4">
    <source>
        <dbReference type="PROSITE-ProRule" id="PRU00335"/>
    </source>
</evidence>
<dbReference type="Gene3D" id="1.10.357.10">
    <property type="entry name" value="Tetracycline Repressor, domain 2"/>
    <property type="match status" value="1"/>
</dbReference>
<comment type="caution">
    <text evidence="7">The sequence shown here is derived from an EMBL/GenBank/DDBJ whole genome shotgun (WGS) entry which is preliminary data.</text>
</comment>
<feature type="DNA-binding region" description="H-T-H motif" evidence="4">
    <location>
        <begin position="28"/>
        <end position="47"/>
    </location>
</feature>
<dbReference type="PROSITE" id="PS50977">
    <property type="entry name" value="HTH_TETR_2"/>
    <property type="match status" value="1"/>
</dbReference>
<dbReference type="InterPro" id="IPR009057">
    <property type="entry name" value="Homeodomain-like_sf"/>
</dbReference>
<evidence type="ECO:0000256" key="3">
    <source>
        <dbReference type="ARBA" id="ARBA00023163"/>
    </source>
</evidence>